<dbReference type="Proteomes" id="UP000321534">
    <property type="component" value="Unassembled WGS sequence"/>
</dbReference>
<organism evidence="1 2">
    <name type="scientific">Terrabacter aerolatus</name>
    <dbReference type="NCBI Taxonomy" id="422442"/>
    <lineage>
        <taxon>Bacteria</taxon>
        <taxon>Bacillati</taxon>
        <taxon>Actinomycetota</taxon>
        <taxon>Actinomycetes</taxon>
        <taxon>Micrococcales</taxon>
        <taxon>Intrasporangiaceae</taxon>
        <taxon>Terrabacter</taxon>
    </lineage>
</organism>
<reference evidence="1 2" key="1">
    <citation type="submission" date="2019-07" db="EMBL/GenBank/DDBJ databases">
        <title>Whole genome shotgun sequence of Terrabacter aerolatus NBRC 106305.</title>
        <authorList>
            <person name="Hosoyama A."/>
            <person name="Uohara A."/>
            <person name="Ohji S."/>
            <person name="Ichikawa N."/>
        </authorList>
    </citation>
    <scope>NUCLEOTIDE SEQUENCE [LARGE SCALE GENOMIC DNA]</scope>
    <source>
        <strain evidence="1 2">NBRC 106305</strain>
    </source>
</reference>
<evidence type="ECO:0000313" key="2">
    <source>
        <dbReference type="Proteomes" id="UP000321534"/>
    </source>
</evidence>
<dbReference type="AlphaFoldDB" id="A0A512D064"/>
<evidence type="ECO:0000313" key="1">
    <source>
        <dbReference type="EMBL" id="GEO29852.1"/>
    </source>
</evidence>
<name>A0A512D064_9MICO</name>
<accession>A0A512D064</accession>
<keyword evidence="2" id="KW-1185">Reference proteome</keyword>
<comment type="caution">
    <text evidence="1">The sequence shown here is derived from an EMBL/GenBank/DDBJ whole genome shotgun (WGS) entry which is preliminary data.</text>
</comment>
<sequence>MPLVEPAVVEVVVAAGVEDVAAAELLVPAAGVSDFEHAAAPRLIASAPETATTRVVKVFMVGKPPGGRRVRSECPDPSGAYGAVESTLTVARCGPSRRVPSVAVTRLLGTTG</sequence>
<gene>
    <name evidence="1" type="ORF">TAE01_16620</name>
</gene>
<protein>
    <submittedName>
        <fullName evidence="1">Uncharacterized protein</fullName>
    </submittedName>
</protein>
<dbReference type="EMBL" id="BJYX01000006">
    <property type="protein sequence ID" value="GEO29852.1"/>
    <property type="molecule type" value="Genomic_DNA"/>
</dbReference>
<proteinExistence type="predicted"/>